<reference evidence="3" key="1">
    <citation type="journal article" date="2023" name="Mol. Biol. Evol.">
        <title>Third-Generation Sequencing Reveals the Adaptive Role of the Epigenome in Three Deep-Sea Polychaetes.</title>
        <authorList>
            <person name="Perez M."/>
            <person name="Aroh O."/>
            <person name="Sun Y."/>
            <person name="Lan Y."/>
            <person name="Juniper S.K."/>
            <person name="Young C.R."/>
            <person name="Angers B."/>
            <person name="Qian P.Y."/>
        </authorList>
    </citation>
    <scope>NUCLEOTIDE SEQUENCE</scope>
    <source>
        <strain evidence="3">R07B-5</strain>
    </source>
</reference>
<dbReference type="InterPro" id="IPR006652">
    <property type="entry name" value="Kelch_1"/>
</dbReference>
<gene>
    <name evidence="3" type="ORF">NP493_112g04000</name>
</gene>
<keyword evidence="1" id="KW-0880">Kelch repeat</keyword>
<sequence>MGGDVWRLLQHVRFPFCSRGFFADVVEPDVLMTGPECAGYVAECRKYHATAAEERRPEVGADDNKRLVPRDGMKVILVTGGFSNEGEVYGVWRYRHGLNACEPITTLPLRCAFISACAFATRLFVTGGQASSGQIVADTWSFCVRTQSWQRHARMCHARMLHSTAVVGGRLYAVGGQGNGSDVTQPADTRDNEVIPDDVELVSAEEYDADADEWRPLPDMLKAVKRPAVASFSGCMWVIGGSVDSMGVRSTDVVQVYDPTSGQWSYGTPLPEPLFCPGAVVVTDNRLYVYGGQRHTVYRYEPRQQLWRALAVASQGHMEGGCVYWQGKLLLLGGKSDAGRTDIVEAYDVHNDSWSRCECPLPKSLSSHTVALVKSC</sequence>
<organism evidence="3 4">
    <name type="scientific">Ridgeia piscesae</name>
    <name type="common">Tubeworm</name>
    <dbReference type="NCBI Taxonomy" id="27915"/>
    <lineage>
        <taxon>Eukaryota</taxon>
        <taxon>Metazoa</taxon>
        <taxon>Spiralia</taxon>
        <taxon>Lophotrochozoa</taxon>
        <taxon>Annelida</taxon>
        <taxon>Polychaeta</taxon>
        <taxon>Sedentaria</taxon>
        <taxon>Canalipalpata</taxon>
        <taxon>Sabellida</taxon>
        <taxon>Siboglinidae</taxon>
        <taxon>Ridgeia</taxon>
    </lineage>
</organism>
<dbReference type="InterPro" id="IPR015915">
    <property type="entry name" value="Kelch-typ_b-propeller"/>
</dbReference>
<evidence type="ECO:0000313" key="4">
    <source>
        <dbReference type="Proteomes" id="UP001209878"/>
    </source>
</evidence>
<dbReference type="Gene3D" id="2.120.10.80">
    <property type="entry name" value="Kelch-type beta propeller"/>
    <property type="match status" value="2"/>
</dbReference>
<dbReference type="PANTHER" id="PTHR45632">
    <property type="entry name" value="LD33804P"/>
    <property type="match status" value="1"/>
</dbReference>
<proteinExistence type="predicted"/>
<keyword evidence="4" id="KW-1185">Reference proteome</keyword>
<dbReference type="SUPFAM" id="SSF117281">
    <property type="entry name" value="Kelch motif"/>
    <property type="match status" value="1"/>
</dbReference>
<dbReference type="AlphaFoldDB" id="A0AAD9P6V6"/>
<dbReference type="Proteomes" id="UP001209878">
    <property type="component" value="Unassembled WGS sequence"/>
</dbReference>
<keyword evidence="2" id="KW-0677">Repeat</keyword>
<dbReference type="EMBL" id="JAODUO010000111">
    <property type="protein sequence ID" value="KAK2189253.1"/>
    <property type="molecule type" value="Genomic_DNA"/>
</dbReference>
<dbReference type="PANTHER" id="PTHR45632:SF3">
    <property type="entry name" value="KELCH-LIKE PROTEIN 32"/>
    <property type="match status" value="1"/>
</dbReference>
<evidence type="ECO:0000256" key="2">
    <source>
        <dbReference type="ARBA" id="ARBA00022737"/>
    </source>
</evidence>
<protein>
    <submittedName>
        <fullName evidence="3">Uncharacterized protein</fullName>
    </submittedName>
</protein>
<comment type="caution">
    <text evidence="3">The sequence shown here is derived from an EMBL/GenBank/DDBJ whole genome shotgun (WGS) entry which is preliminary data.</text>
</comment>
<accession>A0AAD9P6V6</accession>
<evidence type="ECO:0000256" key="1">
    <source>
        <dbReference type="ARBA" id="ARBA00022441"/>
    </source>
</evidence>
<dbReference type="SMART" id="SM00612">
    <property type="entry name" value="Kelch"/>
    <property type="match status" value="6"/>
</dbReference>
<evidence type="ECO:0000313" key="3">
    <source>
        <dbReference type="EMBL" id="KAK2189253.1"/>
    </source>
</evidence>
<dbReference type="Pfam" id="PF01344">
    <property type="entry name" value="Kelch_1"/>
    <property type="match status" value="4"/>
</dbReference>
<name>A0AAD9P6V6_RIDPI</name>